<name>A0A804IJD7_MUSAM</name>
<accession>A0A804IJD7</accession>
<keyword evidence="1" id="KW-1133">Transmembrane helix</keyword>
<keyword evidence="1" id="KW-0472">Membrane</keyword>
<evidence type="ECO:0000313" key="4">
    <source>
        <dbReference type="Proteomes" id="UP000012960"/>
    </source>
</evidence>
<reference evidence="2" key="1">
    <citation type="submission" date="2021-03" db="EMBL/GenBank/DDBJ databases">
        <authorList>
            <consortium name="Genoscope - CEA"/>
            <person name="William W."/>
        </authorList>
    </citation>
    <scope>NUCLEOTIDE SEQUENCE</scope>
    <source>
        <strain evidence="2">Doubled-haploid Pahang</strain>
    </source>
</reference>
<feature type="transmembrane region" description="Helical" evidence="1">
    <location>
        <begin position="55"/>
        <end position="78"/>
    </location>
</feature>
<dbReference type="Gramene" id="Ma04_t00300.1">
    <property type="protein sequence ID" value="Ma04_p00300.1"/>
    <property type="gene ID" value="Ma04_g00300"/>
</dbReference>
<proteinExistence type="predicted"/>
<reference evidence="3" key="2">
    <citation type="submission" date="2021-05" db="UniProtKB">
        <authorList>
            <consortium name="EnsemblPlants"/>
        </authorList>
    </citation>
    <scope>IDENTIFICATION</scope>
    <source>
        <strain evidence="3">subsp. malaccensis</strain>
    </source>
</reference>
<dbReference type="Proteomes" id="UP000012960">
    <property type="component" value="Unplaced"/>
</dbReference>
<protein>
    <submittedName>
        <fullName evidence="2">(wild Malaysian banana) hypothetical protein</fullName>
    </submittedName>
</protein>
<dbReference type="InParanoid" id="A0A804IJD7"/>
<keyword evidence="1" id="KW-0812">Transmembrane</keyword>
<dbReference type="EMBL" id="HG996469">
    <property type="protein sequence ID" value="CAG1840774.1"/>
    <property type="molecule type" value="Genomic_DNA"/>
</dbReference>
<evidence type="ECO:0000313" key="2">
    <source>
        <dbReference type="EMBL" id="CAG1840774.1"/>
    </source>
</evidence>
<dbReference type="AlphaFoldDB" id="A0A804IJD7"/>
<evidence type="ECO:0000313" key="3">
    <source>
        <dbReference type="EnsemblPlants" id="Ma04_p00300.1"/>
    </source>
</evidence>
<dbReference type="EnsemblPlants" id="Ma04_t00300.1">
    <property type="protein sequence ID" value="Ma04_p00300.1"/>
    <property type="gene ID" value="Ma04_g00300"/>
</dbReference>
<evidence type="ECO:0000256" key="1">
    <source>
        <dbReference type="SAM" id="Phobius"/>
    </source>
</evidence>
<gene>
    <name evidence="2" type="ORF">GSMUA_105680.1</name>
</gene>
<organism evidence="3 4">
    <name type="scientific">Musa acuminata subsp. malaccensis</name>
    <name type="common">Wild banana</name>
    <name type="synonym">Musa malaccensis</name>
    <dbReference type="NCBI Taxonomy" id="214687"/>
    <lineage>
        <taxon>Eukaryota</taxon>
        <taxon>Viridiplantae</taxon>
        <taxon>Streptophyta</taxon>
        <taxon>Embryophyta</taxon>
        <taxon>Tracheophyta</taxon>
        <taxon>Spermatophyta</taxon>
        <taxon>Magnoliopsida</taxon>
        <taxon>Liliopsida</taxon>
        <taxon>Zingiberales</taxon>
        <taxon>Musaceae</taxon>
        <taxon>Musa</taxon>
    </lineage>
</organism>
<keyword evidence="4" id="KW-1185">Reference proteome</keyword>
<sequence>MEIFVLQSLVRLISRILNLQKIPIIPSLCRIPPSLLYNPRETTSPQEQANMANKAILTACLLLMLLVIAFGVQCAMAAQVQEGACIVASDCKCDENCYTNCLGGHCYCIC</sequence>